<keyword evidence="4" id="KW-1185">Reference proteome</keyword>
<reference evidence="3 4" key="1">
    <citation type="submission" date="2022-10" db="EMBL/GenBank/DDBJ databases">
        <title>The complete genomes of actinobacterial strains from the NBC collection.</title>
        <authorList>
            <person name="Joergensen T.S."/>
            <person name="Alvarez Arevalo M."/>
            <person name="Sterndorff E.B."/>
            <person name="Faurdal D."/>
            <person name="Vuksanovic O."/>
            <person name="Mourched A.-S."/>
            <person name="Charusanti P."/>
            <person name="Shaw S."/>
            <person name="Blin K."/>
            <person name="Weber T."/>
        </authorList>
    </citation>
    <scope>NUCLEOTIDE SEQUENCE [LARGE SCALE GENOMIC DNA]</scope>
    <source>
        <strain evidence="3 4">NBC_00123</strain>
    </source>
</reference>
<organism evidence="3 4">
    <name type="scientific">Streptomyces zaomyceticus</name>
    <dbReference type="NCBI Taxonomy" id="68286"/>
    <lineage>
        <taxon>Bacteria</taxon>
        <taxon>Bacillati</taxon>
        <taxon>Actinomycetota</taxon>
        <taxon>Actinomycetes</taxon>
        <taxon>Kitasatosporales</taxon>
        <taxon>Streptomycetaceae</taxon>
        <taxon>Streptomyces</taxon>
    </lineage>
</organism>
<keyword evidence="2" id="KW-0732">Signal</keyword>
<evidence type="ECO:0000313" key="3">
    <source>
        <dbReference type="EMBL" id="WTR69745.1"/>
    </source>
</evidence>
<feature type="region of interest" description="Disordered" evidence="1">
    <location>
        <begin position="87"/>
        <end position="164"/>
    </location>
</feature>
<feature type="chain" id="PRO_5046370557" evidence="2">
    <location>
        <begin position="36"/>
        <end position="164"/>
    </location>
</feature>
<dbReference type="RefSeq" id="WP_398170502.1">
    <property type="nucleotide sequence ID" value="NZ_CP108188.1"/>
</dbReference>
<gene>
    <name evidence="3" type="ORF">OG814_10925</name>
</gene>
<dbReference type="PROSITE" id="PS51318">
    <property type="entry name" value="TAT"/>
    <property type="match status" value="1"/>
</dbReference>
<accession>A0ABZ1LA78</accession>
<protein>
    <submittedName>
        <fullName evidence="3">Uncharacterized protein</fullName>
    </submittedName>
</protein>
<feature type="region of interest" description="Disordered" evidence="1">
    <location>
        <begin position="41"/>
        <end position="73"/>
    </location>
</feature>
<proteinExistence type="predicted"/>
<dbReference type="EMBL" id="CP108188">
    <property type="protein sequence ID" value="WTR69745.1"/>
    <property type="molecule type" value="Genomic_DNA"/>
</dbReference>
<evidence type="ECO:0000256" key="2">
    <source>
        <dbReference type="SAM" id="SignalP"/>
    </source>
</evidence>
<feature type="compositionally biased region" description="Basic and acidic residues" evidence="1">
    <location>
        <begin position="43"/>
        <end position="73"/>
    </location>
</feature>
<dbReference type="InterPro" id="IPR006311">
    <property type="entry name" value="TAT_signal"/>
</dbReference>
<evidence type="ECO:0000256" key="1">
    <source>
        <dbReference type="SAM" id="MobiDB-lite"/>
    </source>
</evidence>
<feature type="compositionally biased region" description="Basic and acidic residues" evidence="1">
    <location>
        <begin position="97"/>
        <end position="109"/>
    </location>
</feature>
<dbReference type="Proteomes" id="UP001622594">
    <property type="component" value="Chromosome"/>
</dbReference>
<feature type="signal peptide" evidence="2">
    <location>
        <begin position="1"/>
        <end position="35"/>
    </location>
</feature>
<evidence type="ECO:0000313" key="4">
    <source>
        <dbReference type="Proteomes" id="UP001622594"/>
    </source>
</evidence>
<name>A0ABZ1LA78_9ACTN</name>
<sequence>MPEWKTSARRLLGAGVLAAALALPLAAPLTPVAYAAECEPDDQECKDKEGNAEAAKKIEADQKKTQEAAGQADKDIKAAGKKLEECPPGSASCMEKLAGKGGREEDGFKDMGTTISSYEPEPADNAAAAVDSTCAAFPASLPQGSSDPGQSPFPASQLCSLLGS</sequence>
<feature type="compositionally biased region" description="Polar residues" evidence="1">
    <location>
        <begin position="142"/>
        <end position="164"/>
    </location>
</feature>